<dbReference type="Proteomes" id="UP000184267">
    <property type="component" value="Unassembled WGS sequence"/>
</dbReference>
<name>A0A1M2VHF7_TRAPU</name>
<dbReference type="AlphaFoldDB" id="A0A1M2VHF7"/>
<comment type="caution">
    <text evidence="1">The sequence shown here is derived from an EMBL/GenBank/DDBJ whole genome shotgun (WGS) entry which is preliminary data.</text>
</comment>
<reference evidence="1 2" key="1">
    <citation type="submission" date="2016-10" db="EMBL/GenBank/DDBJ databases">
        <title>Genome sequence of the basidiomycete white-rot fungus Trametes pubescens.</title>
        <authorList>
            <person name="Makela M.R."/>
            <person name="Granchi Z."/>
            <person name="Peng M."/>
            <person name="De Vries R.P."/>
            <person name="Grigoriev I."/>
            <person name="Riley R."/>
            <person name="Hilden K."/>
        </authorList>
    </citation>
    <scope>NUCLEOTIDE SEQUENCE [LARGE SCALE GENOMIC DNA]</scope>
    <source>
        <strain evidence="1 2">FBCC735</strain>
    </source>
</reference>
<dbReference type="EMBL" id="MNAD01001226">
    <property type="protein sequence ID" value="OJT07022.1"/>
    <property type="molecule type" value="Genomic_DNA"/>
</dbReference>
<evidence type="ECO:0000313" key="1">
    <source>
        <dbReference type="EMBL" id="OJT07022.1"/>
    </source>
</evidence>
<proteinExistence type="predicted"/>
<organism evidence="1 2">
    <name type="scientific">Trametes pubescens</name>
    <name type="common">White-rot fungus</name>
    <dbReference type="NCBI Taxonomy" id="154538"/>
    <lineage>
        <taxon>Eukaryota</taxon>
        <taxon>Fungi</taxon>
        <taxon>Dikarya</taxon>
        <taxon>Basidiomycota</taxon>
        <taxon>Agaricomycotina</taxon>
        <taxon>Agaricomycetes</taxon>
        <taxon>Polyporales</taxon>
        <taxon>Polyporaceae</taxon>
        <taxon>Trametes</taxon>
    </lineage>
</organism>
<evidence type="ECO:0000313" key="2">
    <source>
        <dbReference type="Proteomes" id="UP000184267"/>
    </source>
</evidence>
<protein>
    <submittedName>
        <fullName evidence="1">Uncharacterized protein</fullName>
    </submittedName>
</protein>
<sequence length="55" mass="5903">MEGLRARTCAPTPCLESDSAGNILELAFIRAGDRVDAHPGTQHMHSPAPHILRAL</sequence>
<keyword evidence="2" id="KW-1185">Reference proteome</keyword>
<gene>
    <name evidence="1" type="ORF">TRAPUB_2125</name>
</gene>
<accession>A0A1M2VHF7</accession>